<evidence type="ECO:0000256" key="1">
    <source>
        <dbReference type="SAM" id="SignalP"/>
    </source>
</evidence>
<feature type="chain" id="PRO_5037934079" description="Lipoprotein" evidence="1">
    <location>
        <begin position="19"/>
        <end position="394"/>
    </location>
</feature>
<dbReference type="RefSeq" id="WP_212674546.1">
    <property type="nucleotide sequence ID" value="NZ_JAGSPJ010000002.1"/>
</dbReference>
<feature type="signal peptide" evidence="1">
    <location>
        <begin position="1"/>
        <end position="18"/>
    </location>
</feature>
<proteinExistence type="predicted"/>
<keyword evidence="3" id="KW-1185">Reference proteome</keyword>
<keyword evidence="1" id="KW-0732">Signal</keyword>
<organism evidence="2 3">
    <name type="scientific">Undibacterium fentianense</name>
    <dbReference type="NCBI Taxonomy" id="2828728"/>
    <lineage>
        <taxon>Bacteria</taxon>
        <taxon>Pseudomonadati</taxon>
        <taxon>Pseudomonadota</taxon>
        <taxon>Betaproteobacteria</taxon>
        <taxon>Burkholderiales</taxon>
        <taxon>Oxalobacteraceae</taxon>
        <taxon>Undibacterium</taxon>
    </lineage>
</organism>
<evidence type="ECO:0000313" key="3">
    <source>
        <dbReference type="Proteomes" id="UP000678545"/>
    </source>
</evidence>
<protein>
    <recommendedName>
        <fullName evidence="4">Lipoprotein</fullName>
    </recommendedName>
</protein>
<dbReference type="Proteomes" id="UP000678545">
    <property type="component" value="Unassembled WGS sequence"/>
</dbReference>
<evidence type="ECO:0008006" key="4">
    <source>
        <dbReference type="Google" id="ProtNLM"/>
    </source>
</evidence>
<dbReference type="AlphaFoldDB" id="A0A941ICY8"/>
<name>A0A941ICY8_9BURK</name>
<dbReference type="EMBL" id="JAGSPJ010000002">
    <property type="protein sequence ID" value="MBR7799383.1"/>
    <property type="molecule type" value="Genomic_DNA"/>
</dbReference>
<reference evidence="2" key="1">
    <citation type="submission" date="2021-04" db="EMBL/GenBank/DDBJ databases">
        <title>novel species isolated from subtropical streams in China.</title>
        <authorList>
            <person name="Lu H."/>
        </authorList>
    </citation>
    <scope>NUCLEOTIDE SEQUENCE</scope>
    <source>
        <strain evidence="2">FT137W</strain>
    </source>
</reference>
<evidence type="ECO:0000313" key="2">
    <source>
        <dbReference type="EMBL" id="MBR7799383.1"/>
    </source>
</evidence>
<sequence>MRNNILQLVAIVSLLTLAACGGSTTEYQIKNGQTPAPIATNEFIAMAKTANCAEFKNRLLVIDQKYVLWDKAGSCSDASYSRSLYGNTTQNLLCSHVDSIAGPRFHCQDVSASQLFRTIVDNIDQTDLGLGKQHSVQALTIPEPLLTVLPIKVLSIPFYTSLDIDWLLIKDKAGWDQFWRAFTVKPAASQLVPDFNASMTLTTFYKTANSCSITRFLKLTSDGQQVRANFFREDRIALEKCNNDAAFSTPMQMIELPKILLPIDLKNVSANLIQDNAIATGENSDIEIAQQLVIRDQASWHQLWKQHANSASPIVDFNKKMIIAVFLGERNSGCSGLQDVRVWRDSHAINVSFFVRQAGPLDLCTANITRPYYISEIDRSSDTVEFNQVIVPAH</sequence>
<gene>
    <name evidence="2" type="ORF">KDM90_05160</name>
</gene>
<accession>A0A941ICY8</accession>
<comment type="caution">
    <text evidence="2">The sequence shown here is derived from an EMBL/GenBank/DDBJ whole genome shotgun (WGS) entry which is preliminary data.</text>
</comment>
<dbReference type="PROSITE" id="PS51257">
    <property type="entry name" value="PROKAR_LIPOPROTEIN"/>
    <property type="match status" value="1"/>
</dbReference>